<gene>
    <name evidence="2" type="ORF">IV74_GL001941</name>
</gene>
<evidence type="ECO:0000313" key="3">
    <source>
        <dbReference type="Proteomes" id="UP000051658"/>
    </source>
</evidence>
<dbReference type="PANTHER" id="PTHR38440">
    <property type="entry name" value="UPF0398 PROTEIN YPSA"/>
    <property type="match status" value="1"/>
</dbReference>
<comment type="caution">
    <text evidence="2">The sequence shown here is derived from an EMBL/GenBank/DDBJ whole genome shotgun (WGS) entry which is preliminary data.</text>
</comment>
<sequence length="178" mass="20795">MANLVISGYRSFELGVFKEDDPKIAVIKKCLSQEITQLVENNQVEWILIGGQSGVEQWAAEVVQELKKDYPQIKYSVIFPFYEFGSNWNEANQLKLQKIKQAADYTDSTSHKPYENPAQLKNHQQFLLDHSELALLVYDPEFEGKTKYLYEAIQRKQEKTTYECLLIDFDQLQNQTFE</sequence>
<dbReference type="PATRIC" id="fig|1449336.4.peg.1978"/>
<dbReference type="Proteomes" id="UP000051658">
    <property type="component" value="Unassembled WGS sequence"/>
</dbReference>
<protein>
    <recommendedName>
        <fullName evidence="1">UPF0398 protein IV74_GL001941</fullName>
    </recommendedName>
</protein>
<name>A0A0R2HNY8_CARDV</name>
<dbReference type="GeneID" id="89588936"/>
<evidence type="ECO:0000313" key="2">
    <source>
        <dbReference type="EMBL" id="KRN54360.1"/>
    </source>
</evidence>
<keyword evidence="3" id="KW-1185">Reference proteome</keyword>
<dbReference type="PIRSF" id="PIRSF021290">
    <property type="entry name" value="DUF1273"/>
    <property type="match status" value="1"/>
</dbReference>
<dbReference type="Pfam" id="PF06908">
    <property type="entry name" value="YpsA"/>
    <property type="match status" value="1"/>
</dbReference>
<accession>A0A0R2HNY8</accession>
<comment type="similarity">
    <text evidence="1">Belongs to the UPF0398 family.</text>
</comment>
<dbReference type="RefSeq" id="WP_034569609.1">
    <property type="nucleotide sequence ID" value="NZ_JQBS01000035.1"/>
</dbReference>
<dbReference type="AlphaFoldDB" id="A0A0R2HNY8"/>
<proteinExistence type="inferred from homology"/>
<dbReference type="HAMAP" id="MF_01575">
    <property type="entry name" value="UPF0398"/>
    <property type="match status" value="1"/>
</dbReference>
<dbReference type="SUPFAM" id="SSF102405">
    <property type="entry name" value="MCP/YpsA-like"/>
    <property type="match status" value="1"/>
</dbReference>
<dbReference type="Gene3D" id="3.40.50.450">
    <property type="match status" value="1"/>
</dbReference>
<organism evidence="2 3">
    <name type="scientific">Carnobacterium divergens DSM 20623</name>
    <dbReference type="NCBI Taxonomy" id="1449336"/>
    <lineage>
        <taxon>Bacteria</taxon>
        <taxon>Bacillati</taxon>
        <taxon>Bacillota</taxon>
        <taxon>Bacilli</taxon>
        <taxon>Lactobacillales</taxon>
        <taxon>Carnobacteriaceae</taxon>
        <taxon>Carnobacterium</taxon>
    </lineage>
</organism>
<dbReference type="InterPro" id="IPR010697">
    <property type="entry name" value="YspA"/>
</dbReference>
<dbReference type="EMBL" id="JQBS01000035">
    <property type="protein sequence ID" value="KRN54360.1"/>
    <property type="molecule type" value="Genomic_DNA"/>
</dbReference>
<evidence type="ECO:0000256" key="1">
    <source>
        <dbReference type="HAMAP-Rule" id="MF_01575"/>
    </source>
</evidence>
<reference evidence="2 3" key="1">
    <citation type="journal article" date="2015" name="Genome Announc.">
        <title>Expanding the biotechnology potential of lactobacilli through comparative genomics of 213 strains and associated genera.</title>
        <authorList>
            <person name="Sun Z."/>
            <person name="Harris H.M."/>
            <person name="McCann A."/>
            <person name="Guo C."/>
            <person name="Argimon S."/>
            <person name="Zhang W."/>
            <person name="Yang X."/>
            <person name="Jeffery I.B."/>
            <person name="Cooney J.C."/>
            <person name="Kagawa T.F."/>
            <person name="Liu W."/>
            <person name="Song Y."/>
            <person name="Salvetti E."/>
            <person name="Wrobel A."/>
            <person name="Rasinkangas P."/>
            <person name="Parkhill J."/>
            <person name="Rea M.C."/>
            <person name="O'Sullivan O."/>
            <person name="Ritari J."/>
            <person name="Douillard F.P."/>
            <person name="Paul Ross R."/>
            <person name="Yang R."/>
            <person name="Briner A.E."/>
            <person name="Felis G.E."/>
            <person name="de Vos W.M."/>
            <person name="Barrangou R."/>
            <person name="Klaenhammer T.R."/>
            <person name="Caufield P.W."/>
            <person name="Cui Y."/>
            <person name="Zhang H."/>
            <person name="O'Toole P.W."/>
        </authorList>
    </citation>
    <scope>NUCLEOTIDE SEQUENCE [LARGE SCALE GENOMIC DNA]</scope>
    <source>
        <strain evidence="2 3">DSM 20623</strain>
    </source>
</reference>
<dbReference type="eggNOG" id="COG4474">
    <property type="taxonomic scope" value="Bacteria"/>
</dbReference>
<dbReference type="PANTHER" id="PTHR38440:SF1">
    <property type="entry name" value="UPF0398 PROTEIN SPR0331"/>
    <property type="match status" value="1"/>
</dbReference>
<dbReference type="NCBIfam" id="NF010181">
    <property type="entry name" value="PRK13660.1"/>
    <property type="match status" value="1"/>
</dbReference>